<sequence>MLLVHSIRRSKEKSEKDTTNGLKEVSDFAFAGTVSRLKPSCRGGLTTESFLPRRSPPSTGGFSLQFTSPVTVSTSSSSLFFSESTFSMEKKHISQTWVSIMYQRFEAAYQEVDEFINNDTVKYVENHIQTVGESMKKFYNGVMQDLILPPKTQTYTNSISSIKENTIDSSLIPTEKCHNSSPIEEQDANPNFENEDKISFQEGEEIVYSKNSESDDSVFEDANWGIEKIMNLNMEIEKKIEGEETLVNDELSECDSNTSSKMESLITCNNENKEEKENSYDSSTGDYFSASSYDVSSCESSTHNNDSTMFASSDFALSNETTHEVNDSMVEFEDLNMDTIDLTDKEQLVESCVIVEGEKVFSFPYGSGKSKSYKKIIQDAFMSRKKITKEYKQLAIWCGDIEKEFSQKTHENATKSEAQDSHESEWELL</sequence>
<protein>
    <submittedName>
        <fullName evidence="2">Uncharacterized protein</fullName>
    </submittedName>
</protein>
<dbReference type="GO" id="GO:0006950">
    <property type="term" value="P:response to stress"/>
    <property type="evidence" value="ECO:0007669"/>
    <property type="project" value="TreeGrafter"/>
</dbReference>
<comment type="caution">
    <text evidence="2">The sequence shown here is derived from an EMBL/GenBank/DDBJ whole genome shotgun (WGS) entry which is preliminary data.</text>
</comment>
<keyword evidence="3" id="KW-1185">Reference proteome</keyword>
<feature type="region of interest" description="Disordered" evidence="1">
    <location>
        <begin position="408"/>
        <end position="429"/>
    </location>
</feature>
<dbReference type="GO" id="GO:0005776">
    <property type="term" value="C:autophagosome"/>
    <property type="evidence" value="ECO:0007669"/>
    <property type="project" value="TreeGrafter"/>
</dbReference>
<dbReference type="AlphaFoldDB" id="A0AAU9P3G1"/>
<accession>A0AAU9P3G1</accession>
<gene>
    <name evidence="2" type="ORF">LVIROSA_LOCUS30389</name>
</gene>
<organism evidence="2 3">
    <name type="scientific">Lactuca virosa</name>
    <dbReference type="NCBI Taxonomy" id="75947"/>
    <lineage>
        <taxon>Eukaryota</taxon>
        <taxon>Viridiplantae</taxon>
        <taxon>Streptophyta</taxon>
        <taxon>Embryophyta</taxon>
        <taxon>Tracheophyta</taxon>
        <taxon>Spermatophyta</taxon>
        <taxon>Magnoliopsida</taxon>
        <taxon>eudicotyledons</taxon>
        <taxon>Gunneridae</taxon>
        <taxon>Pentapetalae</taxon>
        <taxon>asterids</taxon>
        <taxon>campanulids</taxon>
        <taxon>Asterales</taxon>
        <taxon>Asteraceae</taxon>
        <taxon>Cichorioideae</taxon>
        <taxon>Cichorieae</taxon>
        <taxon>Lactucinae</taxon>
        <taxon>Lactuca</taxon>
    </lineage>
</organism>
<dbReference type="Proteomes" id="UP001157418">
    <property type="component" value="Unassembled WGS sequence"/>
</dbReference>
<evidence type="ECO:0000313" key="2">
    <source>
        <dbReference type="EMBL" id="CAH1444568.1"/>
    </source>
</evidence>
<reference evidence="2 3" key="1">
    <citation type="submission" date="2022-01" db="EMBL/GenBank/DDBJ databases">
        <authorList>
            <person name="Xiong W."/>
            <person name="Schranz E."/>
        </authorList>
    </citation>
    <scope>NUCLEOTIDE SEQUENCE [LARGE SCALE GENOMIC DNA]</scope>
</reference>
<proteinExistence type="predicted"/>
<name>A0AAU9P3G1_9ASTR</name>
<dbReference type="GO" id="GO:0061908">
    <property type="term" value="C:phagophore"/>
    <property type="evidence" value="ECO:0007669"/>
    <property type="project" value="TreeGrafter"/>
</dbReference>
<dbReference type="EMBL" id="CAKMRJ010005523">
    <property type="protein sequence ID" value="CAH1444568.1"/>
    <property type="molecule type" value="Genomic_DNA"/>
</dbReference>
<dbReference type="InterPro" id="IPR053273">
    <property type="entry name" value="CST_Regulator"/>
</dbReference>
<dbReference type="PANTHER" id="PTHR34659">
    <property type="entry name" value="BNAA05G11610D PROTEIN"/>
    <property type="match status" value="1"/>
</dbReference>
<evidence type="ECO:0000313" key="3">
    <source>
        <dbReference type="Proteomes" id="UP001157418"/>
    </source>
</evidence>
<dbReference type="PANTHER" id="PTHR34659:SF8">
    <property type="entry name" value="(RAPE) HYPOTHETICAL PROTEIN"/>
    <property type="match status" value="1"/>
</dbReference>
<evidence type="ECO:0000256" key="1">
    <source>
        <dbReference type="SAM" id="MobiDB-lite"/>
    </source>
</evidence>